<dbReference type="HOGENOM" id="CLU_1477395_0_0_1"/>
<reference evidence="2" key="2">
    <citation type="submission" date="2018-04" db="EMBL/GenBank/DDBJ databases">
        <title>OnivRS2 (Oryza nivara Reference Sequence Version 2).</title>
        <authorList>
            <person name="Zhang J."/>
            <person name="Kudrna D."/>
            <person name="Lee S."/>
            <person name="Talag J."/>
            <person name="Rajasekar S."/>
            <person name="Welchert J."/>
            <person name="Hsing Y.-I."/>
            <person name="Wing R.A."/>
        </authorList>
    </citation>
    <scope>NUCLEOTIDE SEQUENCE [LARGE SCALE GENOMIC DNA]</scope>
    <source>
        <strain evidence="2">SL10</strain>
    </source>
</reference>
<organism evidence="2">
    <name type="scientific">Oryza nivara</name>
    <name type="common">Indian wild rice</name>
    <name type="synonym">Oryza sativa f. spontanea</name>
    <dbReference type="NCBI Taxonomy" id="4536"/>
    <lineage>
        <taxon>Eukaryota</taxon>
        <taxon>Viridiplantae</taxon>
        <taxon>Streptophyta</taxon>
        <taxon>Embryophyta</taxon>
        <taxon>Tracheophyta</taxon>
        <taxon>Spermatophyta</taxon>
        <taxon>Magnoliopsida</taxon>
        <taxon>Liliopsida</taxon>
        <taxon>Poales</taxon>
        <taxon>Poaceae</taxon>
        <taxon>BOP clade</taxon>
        <taxon>Oryzoideae</taxon>
        <taxon>Oryzeae</taxon>
        <taxon>Oryzinae</taxon>
        <taxon>Oryza</taxon>
    </lineage>
</organism>
<evidence type="ECO:0000256" key="1">
    <source>
        <dbReference type="SAM" id="MobiDB-lite"/>
    </source>
</evidence>
<dbReference type="Gramene" id="ONIVA04G11670.1">
    <property type="protein sequence ID" value="ONIVA04G11670.1"/>
    <property type="gene ID" value="ONIVA04G11670"/>
</dbReference>
<feature type="compositionally biased region" description="Low complexity" evidence="1">
    <location>
        <begin position="76"/>
        <end position="95"/>
    </location>
</feature>
<protein>
    <submittedName>
        <fullName evidence="2">Uncharacterized protein</fullName>
    </submittedName>
</protein>
<sequence length="183" mass="19207">MVTRCAASSMMPMTCCSGSSPQSTRRGGGVLGRDDVGGPRRGDEVDKAGGVGARREEVEPATAAAHRADAEGVAGGAAPSWPSRPGSGRPPSLSAPRRRRGKEVRGRTLYRVTGTLPLGPTAVALPVGICIACIRRDILIKLQPPPSLIPRGNTVVSFTSLLSDQPRRLELELLVAQSSRIHQ</sequence>
<accession>A0A0E0H165</accession>
<dbReference type="Proteomes" id="UP000006591">
    <property type="component" value="Chromosome 4"/>
</dbReference>
<proteinExistence type="predicted"/>
<evidence type="ECO:0000313" key="2">
    <source>
        <dbReference type="EnsemblPlants" id="ONIVA04G11670.1"/>
    </source>
</evidence>
<evidence type="ECO:0000313" key="3">
    <source>
        <dbReference type="Proteomes" id="UP000006591"/>
    </source>
</evidence>
<reference evidence="2" key="1">
    <citation type="submission" date="2015-04" db="UniProtKB">
        <authorList>
            <consortium name="EnsemblPlants"/>
        </authorList>
    </citation>
    <scope>IDENTIFICATION</scope>
    <source>
        <strain evidence="2">SL10</strain>
    </source>
</reference>
<dbReference type="EnsemblPlants" id="ONIVA04G11670.1">
    <property type="protein sequence ID" value="ONIVA04G11670.1"/>
    <property type="gene ID" value="ONIVA04G11670"/>
</dbReference>
<feature type="compositionally biased region" description="Basic and acidic residues" evidence="1">
    <location>
        <begin position="32"/>
        <end position="58"/>
    </location>
</feature>
<feature type="region of interest" description="Disordered" evidence="1">
    <location>
        <begin position="1"/>
        <end position="104"/>
    </location>
</feature>
<dbReference type="AlphaFoldDB" id="A0A0E0H165"/>
<keyword evidence="3" id="KW-1185">Reference proteome</keyword>
<name>A0A0E0H165_ORYNI</name>